<gene>
    <name evidence="1" type="ORF">APLA_LOCUS10611</name>
</gene>
<accession>A0A8S1AGL3</accession>
<proteinExistence type="predicted"/>
<dbReference type="EMBL" id="CADEBD010000314">
    <property type="protein sequence ID" value="CAB3243975.1"/>
    <property type="molecule type" value="Genomic_DNA"/>
</dbReference>
<evidence type="ECO:0000313" key="2">
    <source>
        <dbReference type="Proteomes" id="UP000494256"/>
    </source>
</evidence>
<dbReference type="AlphaFoldDB" id="A0A8S1AGL3"/>
<organism evidence="1 2">
    <name type="scientific">Arctia plantaginis</name>
    <name type="common">Wood tiger moth</name>
    <name type="synonym">Phalaena plantaginis</name>
    <dbReference type="NCBI Taxonomy" id="874455"/>
    <lineage>
        <taxon>Eukaryota</taxon>
        <taxon>Metazoa</taxon>
        <taxon>Ecdysozoa</taxon>
        <taxon>Arthropoda</taxon>
        <taxon>Hexapoda</taxon>
        <taxon>Insecta</taxon>
        <taxon>Pterygota</taxon>
        <taxon>Neoptera</taxon>
        <taxon>Endopterygota</taxon>
        <taxon>Lepidoptera</taxon>
        <taxon>Glossata</taxon>
        <taxon>Ditrysia</taxon>
        <taxon>Noctuoidea</taxon>
        <taxon>Erebidae</taxon>
        <taxon>Arctiinae</taxon>
        <taxon>Arctia</taxon>
    </lineage>
</organism>
<reference evidence="1 2" key="1">
    <citation type="submission" date="2020-04" db="EMBL/GenBank/DDBJ databases">
        <authorList>
            <person name="Wallbank WR R."/>
            <person name="Pardo Diaz C."/>
            <person name="Kozak K."/>
            <person name="Martin S."/>
            <person name="Jiggins C."/>
            <person name="Moest M."/>
            <person name="Warren A I."/>
            <person name="Byers J.R.P. K."/>
            <person name="Montejo-Kovacevich G."/>
            <person name="Yen C E."/>
        </authorList>
    </citation>
    <scope>NUCLEOTIDE SEQUENCE [LARGE SCALE GENOMIC DNA]</scope>
</reference>
<comment type="caution">
    <text evidence="1">The sequence shown here is derived from an EMBL/GenBank/DDBJ whole genome shotgun (WGS) entry which is preliminary data.</text>
</comment>
<dbReference type="OrthoDB" id="10067219at2759"/>
<protein>
    <submittedName>
        <fullName evidence="1">Uncharacterized protein</fullName>
    </submittedName>
</protein>
<sequence>MRANEPRKFYQEIRTGKAYKSFRQLLKDKNGNLAFGKTKRDVAPNNFSPVSNQSEINLDTSHDYDLEPLKFEEVPRQMKYYDFFIKLQLI</sequence>
<dbReference type="Proteomes" id="UP000494256">
    <property type="component" value="Unassembled WGS sequence"/>
</dbReference>
<evidence type="ECO:0000313" key="1">
    <source>
        <dbReference type="EMBL" id="CAB3243975.1"/>
    </source>
</evidence>
<name>A0A8S1AGL3_ARCPL</name>